<keyword evidence="1" id="KW-1133">Transmembrane helix</keyword>
<sequence length="215" mass="23433">MRRPAPSLRECFAFPISTPEGRRDVLLGGTLLLLPLLGWILNLGHRLDVVYRVYHDEPPYFRGFAPWGHTLRRGLRAFAAITVYLTPAILLAGATAVLHCHAYSALIWVTGPLALACFLIAIYALPGGMTYNAAFNDLSYLYRPDKALRRALDGGSSYLRAWAIAGAAMALTPLGLLAAGVGFFYSSVWGWSVVGYAFSRALVLDESSPIRPPPP</sequence>
<keyword evidence="1" id="KW-0472">Membrane</keyword>
<evidence type="ECO:0000313" key="2">
    <source>
        <dbReference type="EMBL" id="MDC0723499.1"/>
    </source>
</evidence>
<gene>
    <name evidence="2" type="ORF">POL25_41845</name>
</gene>
<accession>A0ABT5ECB4</accession>
<evidence type="ECO:0000256" key="1">
    <source>
        <dbReference type="SAM" id="Phobius"/>
    </source>
</evidence>
<dbReference type="InterPro" id="IPR025098">
    <property type="entry name" value="DUF4013"/>
</dbReference>
<reference evidence="2 3" key="1">
    <citation type="submission" date="2022-11" db="EMBL/GenBank/DDBJ databases">
        <title>Minimal conservation of predation-associated metabolite biosynthetic gene clusters underscores biosynthetic potential of Myxococcota including descriptions for ten novel species: Archangium lansinium sp. nov., Myxococcus landrumus sp. nov., Nannocystis bai.</title>
        <authorList>
            <person name="Ahearne A."/>
            <person name="Stevens C."/>
            <person name="Dowd S."/>
        </authorList>
    </citation>
    <scope>NUCLEOTIDE SEQUENCE [LARGE SCALE GENOMIC DNA]</scope>
    <source>
        <strain evidence="2 3">BB15-2</strain>
    </source>
</reference>
<name>A0ABT5ECB4_9BACT</name>
<feature type="transmembrane region" description="Helical" evidence="1">
    <location>
        <begin position="159"/>
        <end position="185"/>
    </location>
</feature>
<organism evidence="2 3">
    <name type="scientific">Nannocystis bainbridge</name>
    <dbReference type="NCBI Taxonomy" id="2995303"/>
    <lineage>
        <taxon>Bacteria</taxon>
        <taxon>Pseudomonadati</taxon>
        <taxon>Myxococcota</taxon>
        <taxon>Polyangia</taxon>
        <taxon>Nannocystales</taxon>
        <taxon>Nannocystaceae</taxon>
        <taxon>Nannocystis</taxon>
    </lineage>
</organism>
<keyword evidence="3" id="KW-1185">Reference proteome</keyword>
<dbReference type="Proteomes" id="UP001221686">
    <property type="component" value="Unassembled WGS sequence"/>
</dbReference>
<dbReference type="Pfam" id="PF13197">
    <property type="entry name" value="DUF4013"/>
    <property type="match status" value="1"/>
</dbReference>
<keyword evidence="1" id="KW-0812">Transmembrane</keyword>
<comment type="caution">
    <text evidence="2">The sequence shown here is derived from an EMBL/GenBank/DDBJ whole genome shotgun (WGS) entry which is preliminary data.</text>
</comment>
<proteinExistence type="predicted"/>
<dbReference type="EMBL" id="JAQNDL010000005">
    <property type="protein sequence ID" value="MDC0723499.1"/>
    <property type="molecule type" value="Genomic_DNA"/>
</dbReference>
<feature type="transmembrane region" description="Helical" evidence="1">
    <location>
        <begin position="77"/>
        <end position="99"/>
    </location>
</feature>
<feature type="transmembrane region" description="Helical" evidence="1">
    <location>
        <begin position="25"/>
        <end position="44"/>
    </location>
</feature>
<feature type="transmembrane region" description="Helical" evidence="1">
    <location>
        <begin position="105"/>
        <end position="125"/>
    </location>
</feature>
<dbReference type="RefSeq" id="WP_272092041.1">
    <property type="nucleotide sequence ID" value="NZ_JAQNDL010000005.1"/>
</dbReference>
<protein>
    <submittedName>
        <fullName evidence="2">DUF4013 domain-containing protein</fullName>
    </submittedName>
</protein>
<evidence type="ECO:0000313" key="3">
    <source>
        <dbReference type="Proteomes" id="UP001221686"/>
    </source>
</evidence>